<evidence type="ECO:0000313" key="2">
    <source>
        <dbReference type="Proteomes" id="UP001075704"/>
    </source>
</evidence>
<dbReference type="EMBL" id="JAPUAC010000002">
    <property type="protein sequence ID" value="MCZ2653185.1"/>
    <property type="molecule type" value="Genomic_DNA"/>
</dbReference>
<comment type="caution">
    <text evidence="1">The sequence shown here is derived from an EMBL/GenBank/DDBJ whole genome shotgun (WGS) entry which is preliminary data.</text>
</comment>
<dbReference type="RefSeq" id="WP_007218394.1">
    <property type="nucleotide sequence ID" value="NZ_JAGJIB010000003.1"/>
</dbReference>
<protein>
    <recommendedName>
        <fullName evidence="3">Peptidase S24/S26A/S26B/S26C domain-containing protein</fullName>
    </recommendedName>
</protein>
<evidence type="ECO:0008006" key="3">
    <source>
        <dbReference type="Google" id="ProtNLM"/>
    </source>
</evidence>
<organism evidence="1 2">
    <name type="scientific">Bacteroides fragilis</name>
    <dbReference type="NCBI Taxonomy" id="817"/>
    <lineage>
        <taxon>Bacteria</taxon>
        <taxon>Pseudomonadati</taxon>
        <taxon>Bacteroidota</taxon>
        <taxon>Bacteroidia</taxon>
        <taxon>Bacteroidales</taxon>
        <taxon>Bacteroidaceae</taxon>
        <taxon>Bacteroides</taxon>
    </lineage>
</organism>
<proteinExistence type="predicted"/>
<dbReference type="Gene3D" id="2.10.109.10">
    <property type="entry name" value="Umud Fragment, subunit A"/>
    <property type="match status" value="1"/>
</dbReference>
<gene>
    <name evidence="1" type="ORF">O1422_03290</name>
</gene>
<dbReference type="Proteomes" id="UP001075704">
    <property type="component" value="Unassembled WGS sequence"/>
</dbReference>
<sequence length="111" mass="12682">MKTNVLAFEVTSDSMDNGTRFSFAPGDKLIAQSFSISDFRNSIGNDLNSFWVIELKNGVLVRQIVEYANDTIKCHSLNTNGQYPDAFIKVEDVIKMYRVMQLQRKPIHYGE</sequence>
<name>A0ABD4VP25_BACFG</name>
<dbReference type="AlphaFoldDB" id="A0ABD4VP25"/>
<accession>A0ABD4VP25</accession>
<evidence type="ECO:0000313" key="1">
    <source>
        <dbReference type="EMBL" id="MCZ2653185.1"/>
    </source>
</evidence>
<reference evidence="1" key="1">
    <citation type="submission" date="2022-12" db="EMBL/GenBank/DDBJ databases">
        <title>Development of a Multilocus Sequence Typing Scheme for Bacteroides fragilis Based on Whole Genome Sequencing Data and Clinical Application.</title>
        <authorList>
            <person name="Nielsen F.D."/>
            <person name="Justesen U.S."/>
        </authorList>
    </citation>
    <scope>NUCLEOTIDE SEQUENCE</scope>
    <source>
        <strain evidence="1">BF_BC_ODE_DK_2015_2</strain>
    </source>
</reference>